<evidence type="ECO:0000313" key="2">
    <source>
        <dbReference type="Proteomes" id="UP000199093"/>
    </source>
</evidence>
<protein>
    <submittedName>
        <fullName evidence="1">Uncharacterized protein</fullName>
    </submittedName>
</protein>
<dbReference type="AlphaFoldDB" id="A0A1G8RY55"/>
<sequence length="143" mass="14974">MTVRRTVNAAMQALIDGTFGCLDAAAETINARLGGTVSKGTLSKRLSGQLGWPVEEVMALEDAAGRHPVTRMLARRLDTRERTAAASLVEASGEASKEAGEAICAALRAAQSADAGELATAIQEAAEGEQALRRLREALEAVR</sequence>
<reference evidence="1 2" key="1">
    <citation type="submission" date="2016-10" db="EMBL/GenBank/DDBJ databases">
        <authorList>
            <person name="de Groot N.N."/>
        </authorList>
    </citation>
    <scope>NUCLEOTIDE SEQUENCE [LARGE SCALE GENOMIC DNA]</scope>
    <source>
        <strain evidence="1 2">DSM 26424</strain>
    </source>
</reference>
<dbReference type="RefSeq" id="WP_089850447.1">
    <property type="nucleotide sequence ID" value="NZ_FNEJ01000022.1"/>
</dbReference>
<keyword evidence="2" id="KW-1185">Reference proteome</keyword>
<dbReference type="Proteomes" id="UP000199093">
    <property type="component" value="Unassembled WGS sequence"/>
</dbReference>
<evidence type="ECO:0000313" key="1">
    <source>
        <dbReference type="EMBL" id="SDJ21883.1"/>
    </source>
</evidence>
<organism evidence="1 2">
    <name type="scientific">Salipiger marinus</name>
    <dbReference type="NCBI Taxonomy" id="555512"/>
    <lineage>
        <taxon>Bacteria</taxon>
        <taxon>Pseudomonadati</taxon>
        <taxon>Pseudomonadota</taxon>
        <taxon>Alphaproteobacteria</taxon>
        <taxon>Rhodobacterales</taxon>
        <taxon>Roseobacteraceae</taxon>
        <taxon>Salipiger</taxon>
    </lineage>
</organism>
<name>A0A1G8RY55_9RHOB</name>
<dbReference type="EMBL" id="FNEJ01000022">
    <property type="protein sequence ID" value="SDJ21883.1"/>
    <property type="molecule type" value="Genomic_DNA"/>
</dbReference>
<accession>A0A1G8RY55</accession>
<gene>
    <name evidence="1" type="ORF">SAMN04487993_102236</name>
</gene>
<proteinExistence type="predicted"/>
<dbReference type="OrthoDB" id="7877014at2"/>
<dbReference type="STRING" id="555512.SAMN04487993_102236"/>